<dbReference type="EMBL" id="CP159218">
    <property type="protein sequence ID" value="XCG63520.1"/>
    <property type="molecule type" value="Genomic_DNA"/>
</dbReference>
<gene>
    <name evidence="1" type="ORF">ABLG96_20380</name>
</gene>
<organism evidence="1">
    <name type="scientific">Nakamurella sp. A5-74</name>
    <dbReference type="NCBI Taxonomy" id="3158264"/>
    <lineage>
        <taxon>Bacteria</taxon>
        <taxon>Bacillati</taxon>
        <taxon>Actinomycetota</taxon>
        <taxon>Actinomycetes</taxon>
        <taxon>Nakamurellales</taxon>
        <taxon>Nakamurellaceae</taxon>
        <taxon>Nakamurella</taxon>
    </lineage>
</organism>
<protein>
    <recommendedName>
        <fullName evidence="2">YCII-related domain-containing protein</fullName>
    </recommendedName>
</protein>
<name>A0AAU8DN00_9ACTN</name>
<evidence type="ECO:0000313" key="1">
    <source>
        <dbReference type="EMBL" id="XCG63520.1"/>
    </source>
</evidence>
<dbReference type="PANTHER" id="PTHR35174:SF1">
    <property type="entry name" value="BLL0086 PROTEIN"/>
    <property type="match status" value="1"/>
</dbReference>
<dbReference type="Gene3D" id="3.30.70.1060">
    <property type="entry name" value="Dimeric alpha+beta barrel"/>
    <property type="match status" value="1"/>
</dbReference>
<proteinExistence type="predicted"/>
<dbReference type="RefSeq" id="WP_353649135.1">
    <property type="nucleotide sequence ID" value="NZ_CP159218.1"/>
</dbReference>
<accession>A0AAU8DN00</accession>
<reference evidence="1" key="1">
    <citation type="submission" date="2024-05" db="EMBL/GenBank/DDBJ databases">
        <authorList>
            <person name="Cai S.Y."/>
            <person name="Jin L.M."/>
            <person name="Li H.R."/>
        </authorList>
    </citation>
    <scope>NUCLEOTIDE SEQUENCE</scope>
    <source>
        <strain evidence="1">A5-74</strain>
    </source>
</reference>
<dbReference type="InterPro" id="IPR011008">
    <property type="entry name" value="Dimeric_a/b-barrel"/>
</dbReference>
<dbReference type="PANTHER" id="PTHR35174">
    <property type="entry name" value="BLL7171 PROTEIN-RELATED"/>
    <property type="match status" value="1"/>
</dbReference>
<dbReference type="AlphaFoldDB" id="A0AAU8DN00"/>
<evidence type="ECO:0008006" key="2">
    <source>
        <dbReference type="Google" id="ProtNLM"/>
    </source>
</evidence>
<dbReference type="SUPFAM" id="SSF54909">
    <property type="entry name" value="Dimeric alpha+beta barrel"/>
    <property type="match status" value="1"/>
</dbReference>
<sequence>MRHLVLLEGTAPATPPPTELMAGIMQLGEEATRAGVLLDNAGLAPSAAGSRLAVDSSGLTVTDGPFAESKEMISYAVYETSTKQEAVEWTSRFLRLHLDLWPGWVGEARVLKVFGSEDMPSSDTHGSPQS</sequence>